<sequence length="125" mass="14676">MNLKDDIQSEISLITEKMDKINEANLNMPKLSTPFSHIRIPVKPKEKSKNSFITSLSHQENNQVLIKEAPQLKEWPKFTGEGEYDHISYIKTTDMLQEDYAIPDHFITSRLRSLFEKSAKRWYYG</sequence>
<evidence type="ECO:0000313" key="1">
    <source>
        <dbReference type="EMBL" id="MBW0543302.1"/>
    </source>
</evidence>
<dbReference type="OrthoDB" id="2517970at2759"/>
<protein>
    <submittedName>
        <fullName evidence="1">Uncharacterized protein</fullName>
    </submittedName>
</protein>
<accession>A0A9Q3FTN0</accession>
<keyword evidence="2" id="KW-1185">Reference proteome</keyword>
<reference evidence="1" key="1">
    <citation type="submission" date="2021-03" db="EMBL/GenBank/DDBJ databases">
        <title>Draft genome sequence of rust myrtle Austropuccinia psidii MF-1, a brazilian biotype.</title>
        <authorList>
            <person name="Quecine M.C."/>
            <person name="Pachon D.M.R."/>
            <person name="Bonatelli M.L."/>
            <person name="Correr F.H."/>
            <person name="Franceschini L.M."/>
            <person name="Leite T.F."/>
            <person name="Margarido G.R.A."/>
            <person name="Almeida C.A."/>
            <person name="Ferrarezi J.A."/>
            <person name="Labate C.A."/>
        </authorList>
    </citation>
    <scope>NUCLEOTIDE SEQUENCE</scope>
    <source>
        <strain evidence="1">MF-1</strain>
    </source>
</reference>
<dbReference type="EMBL" id="AVOT02048071">
    <property type="protein sequence ID" value="MBW0543302.1"/>
    <property type="molecule type" value="Genomic_DNA"/>
</dbReference>
<name>A0A9Q3FTN0_9BASI</name>
<gene>
    <name evidence="1" type="ORF">O181_083017</name>
</gene>
<organism evidence="1 2">
    <name type="scientific">Austropuccinia psidii MF-1</name>
    <dbReference type="NCBI Taxonomy" id="1389203"/>
    <lineage>
        <taxon>Eukaryota</taxon>
        <taxon>Fungi</taxon>
        <taxon>Dikarya</taxon>
        <taxon>Basidiomycota</taxon>
        <taxon>Pucciniomycotina</taxon>
        <taxon>Pucciniomycetes</taxon>
        <taxon>Pucciniales</taxon>
        <taxon>Sphaerophragmiaceae</taxon>
        <taxon>Austropuccinia</taxon>
    </lineage>
</organism>
<dbReference type="Proteomes" id="UP000765509">
    <property type="component" value="Unassembled WGS sequence"/>
</dbReference>
<dbReference type="AlphaFoldDB" id="A0A9Q3FTN0"/>
<comment type="caution">
    <text evidence="1">The sequence shown here is derived from an EMBL/GenBank/DDBJ whole genome shotgun (WGS) entry which is preliminary data.</text>
</comment>
<evidence type="ECO:0000313" key="2">
    <source>
        <dbReference type="Proteomes" id="UP000765509"/>
    </source>
</evidence>
<proteinExistence type="predicted"/>